<proteinExistence type="predicted"/>
<dbReference type="PANTHER" id="PTHR10000">
    <property type="entry name" value="PHOSPHOSERINE PHOSPHATASE"/>
    <property type="match status" value="1"/>
</dbReference>
<sequence>MKEVRYLKFVFDLDGTVCFRGQPICEKILQSLSELQSVGIEVIFASARPIRDMLPVIDEAFHHYTMIGGNGSLIAKDGKVIKSHSFSINEINEINNLIDQYNSTYLIDGEWDYAYTGPDNHSILKNLDPANLANNVSLEFLNSVVKVLILTSDNMDELAGKLLKLDVYVNKHSNEDVLDISPGGINKWSALKSLGIKENTYIAFGNDANDITMFENALHTIMIGYHDQLALLAKENISLDGDYEQKIATRISKLSEKYRLLQI</sequence>
<dbReference type="GO" id="GO:0016791">
    <property type="term" value="F:phosphatase activity"/>
    <property type="evidence" value="ECO:0007669"/>
    <property type="project" value="TreeGrafter"/>
</dbReference>
<evidence type="ECO:0000313" key="1">
    <source>
        <dbReference type="EMBL" id="MBB6513482.1"/>
    </source>
</evidence>
<dbReference type="InterPro" id="IPR006379">
    <property type="entry name" value="HAD-SF_hydro_IIB"/>
</dbReference>
<dbReference type="NCBIfam" id="TIGR01484">
    <property type="entry name" value="HAD-SF-IIB"/>
    <property type="match status" value="1"/>
</dbReference>
<dbReference type="GO" id="GO:0000287">
    <property type="term" value="F:magnesium ion binding"/>
    <property type="evidence" value="ECO:0007669"/>
    <property type="project" value="TreeGrafter"/>
</dbReference>
<name>A0A841RNM6_9BACI</name>
<dbReference type="Gene3D" id="3.40.50.1000">
    <property type="entry name" value="HAD superfamily/HAD-like"/>
    <property type="match status" value="1"/>
</dbReference>
<dbReference type="InterPro" id="IPR023214">
    <property type="entry name" value="HAD_sf"/>
</dbReference>
<keyword evidence="2" id="KW-1185">Reference proteome</keyword>
<dbReference type="PANTHER" id="PTHR10000:SF53">
    <property type="entry name" value="5-AMINO-6-(5-PHOSPHO-D-RIBITYLAMINO)URACIL PHOSPHATASE YBJI-RELATED"/>
    <property type="match status" value="1"/>
</dbReference>
<organism evidence="1 2">
    <name type="scientific">Gracilibacillus halotolerans</name>
    <dbReference type="NCBI Taxonomy" id="74386"/>
    <lineage>
        <taxon>Bacteria</taxon>
        <taxon>Bacillati</taxon>
        <taxon>Bacillota</taxon>
        <taxon>Bacilli</taxon>
        <taxon>Bacillales</taxon>
        <taxon>Bacillaceae</taxon>
        <taxon>Gracilibacillus</taxon>
    </lineage>
</organism>
<dbReference type="GO" id="GO:0005829">
    <property type="term" value="C:cytosol"/>
    <property type="evidence" value="ECO:0007669"/>
    <property type="project" value="TreeGrafter"/>
</dbReference>
<protein>
    <recommendedName>
        <fullName evidence="3">HAD family hydrolase</fullName>
    </recommendedName>
</protein>
<accession>A0A841RNM6</accession>
<dbReference type="Pfam" id="PF08282">
    <property type="entry name" value="Hydrolase_3"/>
    <property type="match status" value="1"/>
</dbReference>
<evidence type="ECO:0008006" key="3">
    <source>
        <dbReference type="Google" id="ProtNLM"/>
    </source>
</evidence>
<evidence type="ECO:0000313" key="2">
    <source>
        <dbReference type="Proteomes" id="UP000572212"/>
    </source>
</evidence>
<reference evidence="1 2" key="1">
    <citation type="submission" date="2020-08" db="EMBL/GenBank/DDBJ databases">
        <title>Genomic Encyclopedia of Type Strains, Phase IV (KMG-IV): sequencing the most valuable type-strain genomes for metagenomic binning, comparative biology and taxonomic classification.</title>
        <authorList>
            <person name="Goeker M."/>
        </authorList>
    </citation>
    <scope>NUCLEOTIDE SEQUENCE [LARGE SCALE GENOMIC DNA]</scope>
    <source>
        <strain evidence="1 2">DSM 11805</strain>
    </source>
</reference>
<dbReference type="EMBL" id="JACHON010000012">
    <property type="protein sequence ID" value="MBB6513482.1"/>
    <property type="molecule type" value="Genomic_DNA"/>
</dbReference>
<dbReference type="InterPro" id="IPR036412">
    <property type="entry name" value="HAD-like_sf"/>
</dbReference>
<gene>
    <name evidence="1" type="ORF">GGQ92_002294</name>
</gene>
<dbReference type="SUPFAM" id="SSF56784">
    <property type="entry name" value="HAD-like"/>
    <property type="match status" value="1"/>
</dbReference>
<dbReference type="AlphaFoldDB" id="A0A841RNM6"/>
<dbReference type="Proteomes" id="UP000572212">
    <property type="component" value="Unassembled WGS sequence"/>
</dbReference>
<dbReference type="Gene3D" id="3.30.1240.10">
    <property type="match status" value="1"/>
</dbReference>
<comment type="caution">
    <text evidence="1">The sequence shown here is derived from an EMBL/GenBank/DDBJ whole genome shotgun (WGS) entry which is preliminary data.</text>
</comment>